<evidence type="ECO:0000256" key="8">
    <source>
        <dbReference type="ARBA" id="ARBA00030128"/>
    </source>
</evidence>
<evidence type="ECO:0000256" key="5">
    <source>
        <dbReference type="ARBA" id="ARBA00022741"/>
    </source>
</evidence>
<dbReference type="PANTHER" id="PTHR23117">
    <property type="entry name" value="GUANYLATE KINASE-RELATED"/>
    <property type="match status" value="1"/>
</dbReference>
<protein>
    <recommendedName>
        <fullName evidence="3 9">Guanylate kinase</fullName>
        <ecNumber evidence="2 9">2.7.4.8</ecNumber>
    </recommendedName>
    <alternativeName>
        <fullName evidence="8 9">GMP kinase</fullName>
    </alternativeName>
</protein>
<keyword evidence="4 9" id="KW-0808">Transferase</keyword>
<keyword evidence="5 9" id="KW-0547">Nucleotide-binding</keyword>
<keyword evidence="6 9" id="KW-0418">Kinase</keyword>
<gene>
    <name evidence="9" type="primary">gmk</name>
    <name evidence="11" type="ORF">F9K24_16990</name>
</gene>
<comment type="caution">
    <text evidence="11">The sequence shown here is derived from an EMBL/GenBank/DDBJ whole genome shotgun (WGS) entry which is preliminary data.</text>
</comment>
<dbReference type="InterPro" id="IPR027417">
    <property type="entry name" value="P-loop_NTPase"/>
</dbReference>
<dbReference type="Pfam" id="PF00625">
    <property type="entry name" value="Guanylate_kin"/>
    <property type="match status" value="1"/>
</dbReference>
<evidence type="ECO:0000256" key="6">
    <source>
        <dbReference type="ARBA" id="ARBA00022777"/>
    </source>
</evidence>
<evidence type="ECO:0000256" key="2">
    <source>
        <dbReference type="ARBA" id="ARBA00012961"/>
    </source>
</evidence>
<keyword evidence="7 9" id="KW-0067">ATP-binding</keyword>
<comment type="catalytic activity">
    <reaction evidence="9">
        <text>GMP + ATP = GDP + ADP</text>
        <dbReference type="Rhea" id="RHEA:20780"/>
        <dbReference type="ChEBI" id="CHEBI:30616"/>
        <dbReference type="ChEBI" id="CHEBI:58115"/>
        <dbReference type="ChEBI" id="CHEBI:58189"/>
        <dbReference type="ChEBI" id="CHEBI:456216"/>
        <dbReference type="EC" id="2.7.4.8"/>
    </reaction>
</comment>
<dbReference type="InterPro" id="IPR017665">
    <property type="entry name" value="Guanylate_kinase"/>
</dbReference>
<dbReference type="InterPro" id="IPR020590">
    <property type="entry name" value="Guanylate_kinase_CS"/>
</dbReference>
<dbReference type="NCBIfam" id="TIGR03263">
    <property type="entry name" value="guanyl_kin"/>
    <property type="match status" value="1"/>
</dbReference>
<dbReference type="GO" id="GO:0005829">
    <property type="term" value="C:cytosol"/>
    <property type="evidence" value="ECO:0007669"/>
    <property type="project" value="TreeGrafter"/>
</dbReference>
<organism evidence="11 12">
    <name type="scientific">Leptonema illini</name>
    <dbReference type="NCBI Taxonomy" id="183"/>
    <lineage>
        <taxon>Bacteria</taxon>
        <taxon>Pseudomonadati</taxon>
        <taxon>Spirochaetota</taxon>
        <taxon>Spirochaetia</taxon>
        <taxon>Leptospirales</taxon>
        <taxon>Leptospiraceae</taxon>
        <taxon>Leptonema</taxon>
    </lineage>
</organism>
<evidence type="ECO:0000313" key="11">
    <source>
        <dbReference type="EMBL" id="KAB2930360.1"/>
    </source>
</evidence>
<dbReference type="FunFam" id="3.30.63.10:FF:000002">
    <property type="entry name" value="Guanylate kinase 1"/>
    <property type="match status" value="1"/>
</dbReference>
<dbReference type="EC" id="2.7.4.8" evidence="2 9"/>
<keyword evidence="9" id="KW-0963">Cytoplasm</keyword>
<proteinExistence type="inferred from homology"/>
<dbReference type="Gene3D" id="3.30.63.10">
    <property type="entry name" value="Guanylate Kinase phosphate binding domain"/>
    <property type="match status" value="1"/>
</dbReference>
<comment type="similarity">
    <text evidence="1 9">Belongs to the guanylate kinase family.</text>
</comment>
<dbReference type="AlphaFoldDB" id="A0A833GYQ5"/>
<dbReference type="PROSITE" id="PS00856">
    <property type="entry name" value="GUANYLATE_KINASE_1"/>
    <property type="match status" value="1"/>
</dbReference>
<name>A0A833GYQ5_9LEPT</name>
<feature type="domain" description="Guanylate kinase-like" evidence="10">
    <location>
        <begin position="6"/>
        <end position="185"/>
    </location>
</feature>
<evidence type="ECO:0000256" key="4">
    <source>
        <dbReference type="ARBA" id="ARBA00022679"/>
    </source>
</evidence>
<reference evidence="11 12" key="1">
    <citation type="submission" date="2019-10" db="EMBL/GenBank/DDBJ databases">
        <title>Extracellular Electron Transfer in a Candidatus Methanoperedens spp. Enrichment Culture.</title>
        <authorList>
            <person name="Berger S."/>
            <person name="Rangel Shaw D."/>
            <person name="Berben T."/>
            <person name="In 'T Zandt M."/>
            <person name="Frank J."/>
            <person name="Reimann J."/>
            <person name="Jetten M.S.M."/>
            <person name="Welte C.U."/>
        </authorList>
    </citation>
    <scope>NUCLEOTIDE SEQUENCE [LARGE SCALE GENOMIC DNA]</scope>
    <source>
        <strain evidence="11">SB12</strain>
    </source>
</reference>
<evidence type="ECO:0000256" key="1">
    <source>
        <dbReference type="ARBA" id="ARBA00005790"/>
    </source>
</evidence>
<dbReference type="PANTHER" id="PTHR23117:SF13">
    <property type="entry name" value="GUANYLATE KINASE"/>
    <property type="match status" value="1"/>
</dbReference>
<evidence type="ECO:0000313" key="12">
    <source>
        <dbReference type="Proteomes" id="UP000460298"/>
    </source>
</evidence>
<dbReference type="Proteomes" id="UP000460298">
    <property type="component" value="Unassembled WGS sequence"/>
</dbReference>
<dbReference type="InterPro" id="IPR008144">
    <property type="entry name" value="Guanylate_kin-like_dom"/>
</dbReference>
<dbReference type="SMART" id="SM00072">
    <property type="entry name" value="GuKc"/>
    <property type="match status" value="1"/>
</dbReference>
<sequence>MDSESARIVVLSSVSGGGKNTVLHRLLERNDRLYAAVTATSRRPRAGEQDGVHYHFLPPEEFRRRVEQGGFIEHAEVHGNLYGVPVSEVDRAHSLGRTLILNIDVQGMTTLKERYGSRIVTIFLLPPDEKTWESRLRYRGTESEEEVQLRLRIGRDELARADEFDHRIINDNLDHCVNQVEDILRSEGAI</sequence>
<dbReference type="SUPFAM" id="SSF52540">
    <property type="entry name" value="P-loop containing nucleoside triphosphate hydrolases"/>
    <property type="match status" value="1"/>
</dbReference>
<dbReference type="CDD" id="cd00071">
    <property type="entry name" value="GMPK"/>
    <property type="match status" value="1"/>
</dbReference>
<evidence type="ECO:0000256" key="7">
    <source>
        <dbReference type="ARBA" id="ARBA00022840"/>
    </source>
</evidence>
<dbReference type="InterPro" id="IPR008145">
    <property type="entry name" value="GK/Ca_channel_bsu"/>
</dbReference>
<comment type="function">
    <text evidence="9">Essential for recycling GMP and indirectly, cGMP.</text>
</comment>
<dbReference type="HAMAP" id="MF_00328">
    <property type="entry name" value="Guanylate_kinase"/>
    <property type="match status" value="1"/>
</dbReference>
<dbReference type="GO" id="GO:0004385">
    <property type="term" value="F:GMP kinase activity"/>
    <property type="evidence" value="ECO:0007669"/>
    <property type="project" value="UniProtKB-UniRule"/>
</dbReference>
<dbReference type="EMBL" id="WBUI01000021">
    <property type="protein sequence ID" value="KAB2930360.1"/>
    <property type="molecule type" value="Genomic_DNA"/>
</dbReference>
<dbReference type="Gene3D" id="3.40.50.300">
    <property type="entry name" value="P-loop containing nucleotide triphosphate hydrolases"/>
    <property type="match status" value="1"/>
</dbReference>
<comment type="subcellular location">
    <subcellularLocation>
        <location evidence="9">Cytoplasm</location>
    </subcellularLocation>
</comment>
<dbReference type="GO" id="GO:0005524">
    <property type="term" value="F:ATP binding"/>
    <property type="evidence" value="ECO:0007669"/>
    <property type="project" value="UniProtKB-UniRule"/>
</dbReference>
<feature type="binding site" evidence="9">
    <location>
        <begin position="13"/>
        <end position="20"/>
    </location>
    <ligand>
        <name>ATP</name>
        <dbReference type="ChEBI" id="CHEBI:30616"/>
    </ligand>
</feature>
<accession>A0A833GYQ5</accession>
<evidence type="ECO:0000256" key="3">
    <source>
        <dbReference type="ARBA" id="ARBA00016296"/>
    </source>
</evidence>
<evidence type="ECO:0000256" key="9">
    <source>
        <dbReference type="HAMAP-Rule" id="MF_00328"/>
    </source>
</evidence>
<dbReference type="PROSITE" id="PS50052">
    <property type="entry name" value="GUANYLATE_KINASE_2"/>
    <property type="match status" value="1"/>
</dbReference>
<evidence type="ECO:0000259" key="10">
    <source>
        <dbReference type="PROSITE" id="PS50052"/>
    </source>
</evidence>